<dbReference type="PROSITE" id="PS50005">
    <property type="entry name" value="TPR"/>
    <property type="match status" value="1"/>
</dbReference>
<keyword evidence="1" id="KW-0802">TPR repeat</keyword>
<dbReference type="Proteomes" id="UP001446871">
    <property type="component" value="Unassembled WGS sequence"/>
</dbReference>
<evidence type="ECO:0000256" key="2">
    <source>
        <dbReference type="SAM" id="MobiDB-lite"/>
    </source>
</evidence>
<dbReference type="Gene3D" id="1.25.40.10">
    <property type="entry name" value="Tetratricopeptide repeat domain"/>
    <property type="match status" value="1"/>
</dbReference>
<accession>A0ABR1VQV6</accession>
<dbReference type="InterPro" id="IPR011990">
    <property type="entry name" value="TPR-like_helical_dom_sf"/>
</dbReference>
<evidence type="ECO:0000259" key="3">
    <source>
        <dbReference type="Pfam" id="PF14737"/>
    </source>
</evidence>
<comment type="caution">
    <text evidence="4">The sequence shown here is derived from an EMBL/GenBank/DDBJ whole genome shotgun (WGS) entry which is preliminary data.</text>
</comment>
<evidence type="ECO:0000313" key="4">
    <source>
        <dbReference type="EMBL" id="KAK8072681.1"/>
    </source>
</evidence>
<evidence type="ECO:0000313" key="5">
    <source>
        <dbReference type="Proteomes" id="UP001446871"/>
    </source>
</evidence>
<dbReference type="InterPro" id="IPR019734">
    <property type="entry name" value="TPR_rpt"/>
</dbReference>
<name>A0ABR1VQV6_9PEZI</name>
<keyword evidence="5" id="KW-1185">Reference proteome</keyword>
<dbReference type="EMBL" id="JAQQWM010000003">
    <property type="protein sequence ID" value="KAK8072681.1"/>
    <property type="molecule type" value="Genomic_DNA"/>
</dbReference>
<protein>
    <recommendedName>
        <fullName evidence="3">DUF4470 domain-containing protein</fullName>
    </recommendedName>
</protein>
<sequence>MASEAPDAAQAALAARERGNAFYKSGDLIQAESAYNQAIRLAPTDPRPLSNVSAVKFEMGNYMGAAIFCEKVLKLLQNDPDPDLEQKVRLRMGKAYMLARRPAQAAKAVATNVDDSDDKRQIERSIRAAEASDALFSDTTSLRGQLLDNLSRFKFAMQDEPEYYSVGHDDPEPEFNPEMANSTQNDYSFLFAGIGDARNLFATLISIGALTASNSSLKSKNFHFTLLDIKPAVFARDFLMFRLLLDTKKESSAEASKTLVALSYLFTAATMPEWVYSRVQTAISDLLGELENKHGQEADDSPIMAKFYFSNANTELISAHLRNWQRKPSDWYSTPEILSRVQGEILANKTKRMLGQGPDSDSGAPSGCQSGSPDVLEYEDLGVMLPHTQLIKEHETRLVELLKEYRKKRAPGNKRKLDQYFQEQWKPNMTLVDFEWETKRGPNPSPTLDFAPQKTATLLWGNFPPGTLGKKVSGVLPHLEAFFDCVSKALDELPDQMTFEIVIGDMVDYFERAGQGILRSVGHNESSPAKFPDTFDRIHMSNIPDYVGGAMTTFLHALPILRSQKTSAVTSNVLRNTRVWPTHDSFLVDSLLLAGRSRIENTFSAYLMPECAQVEKALDGSLVGGMGAIMVFSMKWARKSTKALEWSKLMPRRSLEHWLHALFFRMCLPFTIVSDFESQVLRPLNLTTLFPLIMHLFKMGYPASWLSGILNDLAKDEVPSTARPPHAPVTDAAAAKASHPSKPVSMRSFAVEYRMLLSLWQRLLPFGLLLQDEVAKSLPDPSNITRFEVLLDRINQDLNDALARGSNLPQLDTMSSVLVFWNRTVNGEVPVDGDLRQTLLDEDDDDEKPVKGSKSKSFLKSRLWEMGRPESEHTVHVISTTQWAADKSIASFWFPADVVEDMMSGPDDWVLCVWSTGSWTQTTSVPVVPENVRSSRNWTSLQEE</sequence>
<feature type="repeat" description="TPR" evidence="1">
    <location>
        <begin position="12"/>
        <end position="45"/>
    </location>
</feature>
<dbReference type="SUPFAM" id="SSF48452">
    <property type="entry name" value="TPR-like"/>
    <property type="match status" value="1"/>
</dbReference>
<feature type="domain" description="DUF4470" evidence="3">
    <location>
        <begin position="183"/>
        <end position="264"/>
    </location>
</feature>
<dbReference type="Pfam" id="PF14737">
    <property type="entry name" value="DUF4470"/>
    <property type="match status" value="1"/>
</dbReference>
<gene>
    <name evidence="4" type="ORF">PG996_006029</name>
</gene>
<dbReference type="SMART" id="SM00028">
    <property type="entry name" value="TPR"/>
    <property type="match status" value="2"/>
</dbReference>
<evidence type="ECO:0000256" key="1">
    <source>
        <dbReference type="PROSITE-ProRule" id="PRU00339"/>
    </source>
</evidence>
<feature type="region of interest" description="Disordered" evidence="2">
    <location>
        <begin position="353"/>
        <end position="373"/>
    </location>
</feature>
<dbReference type="InterPro" id="IPR027974">
    <property type="entry name" value="DUF4470"/>
</dbReference>
<reference evidence="4 5" key="1">
    <citation type="submission" date="2023-01" db="EMBL/GenBank/DDBJ databases">
        <title>Analysis of 21 Apiospora genomes using comparative genomics revels a genus with tremendous synthesis potential of carbohydrate active enzymes and secondary metabolites.</title>
        <authorList>
            <person name="Sorensen T."/>
        </authorList>
    </citation>
    <scope>NUCLEOTIDE SEQUENCE [LARGE SCALE GENOMIC DNA]</scope>
    <source>
        <strain evidence="4 5">CBS 83171</strain>
    </source>
</reference>
<proteinExistence type="predicted"/>
<organism evidence="4 5">
    <name type="scientific">Apiospora saccharicola</name>
    <dbReference type="NCBI Taxonomy" id="335842"/>
    <lineage>
        <taxon>Eukaryota</taxon>
        <taxon>Fungi</taxon>
        <taxon>Dikarya</taxon>
        <taxon>Ascomycota</taxon>
        <taxon>Pezizomycotina</taxon>
        <taxon>Sordariomycetes</taxon>
        <taxon>Xylariomycetidae</taxon>
        <taxon>Amphisphaeriales</taxon>
        <taxon>Apiosporaceae</taxon>
        <taxon>Apiospora</taxon>
    </lineage>
</organism>